<name>A0A0M0JLH6_9EUKA</name>
<proteinExistence type="predicted"/>
<organism evidence="2 3">
    <name type="scientific">Chrysochromulina tobinii</name>
    <dbReference type="NCBI Taxonomy" id="1460289"/>
    <lineage>
        <taxon>Eukaryota</taxon>
        <taxon>Haptista</taxon>
        <taxon>Haptophyta</taxon>
        <taxon>Prymnesiophyceae</taxon>
        <taxon>Prymnesiales</taxon>
        <taxon>Chrysochromulinaceae</taxon>
        <taxon>Chrysochromulina</taxon>
    </lineage>
</organism>
<accession>A0A0M0JLH6</accession>
<dbReference type="Proteomes" id="UP000037460">
    <property type="component" value="Unassembled WGS sequence"/>
</dbReference>
<comment type="caution">
    <text evidence="2">The sequence shown here is derived from an EMBL/GenBank/DDBJ whole genome shotgun (WGS) entry which is preliminary data.</text>
</comment>
<feature type="region of interest" description="Disordered" evidence="1">
    <location>
        <begin position="53"/>
        <end position="108"/>
    </location>
</feature>
<protein>
    <submittedName>
        <fullName evidence="2">Uncharacterized protein</fullName>
    </submittedName>
</protein>
<gene>
    <name evidence="2" type="ORF">Ctob_005286</name>
</gene>
<evidence type="ECO:0000313" key="3">
    <source>
        <dbReference type="Proteomes" id="UP000037460"/>
    </source>
</evidence>
<reference evidence="3" key="1">
    <citation type="journal article" date="2015" name="PLoS Genet.">
        <title>Genome Sequence and Transcriptome Analyses of Chrysochromulina tobin: Metabolic Tools for Enhanced Algal Fitness in the Prominent Order Prymnesiales (Haptophyceae).</title>
        <authorList>
            <person name="Hovde B.T."/>
            <person name="Deodato C.R."/>
            <person name="Hunsperger H.M."/>
            <person name="Ryken S.A."/>
            <person name="Yost W."/>
            <person name="Jha R.K."/>
            <person name="Patterson J."/>
            <person name="Monnat R.J. Jr."/>
            <person name="Barlow S.B."/>
            <person name="Starkenburg S.R."/>
            <person name="Cattolico R.A."/>
        </authorList>
    </citation>
    <scope>NUCLEOTIDE SEQUENCE</scope>
    <source>
        <strain evidence="3">CCMP291</strain>
    </source>
</reference>
<keyword evidence="3" id="KW-1185">Reference proteome</keyword>
<evidence type="ECO:0000313" key="2">
    <source>
        <dbReference type="EMBL" id="KOO27429.1"/>
    </source>
</evidence>
<sequence>MHGCAPRWVMGPVPGADNGWGFVDTDAVRPEMIVDNKWMLWMQVCWEESESITFQGVTPVEETEQAEGDDPRNKRNKKRTKLKTWLKKPLGKARGSPESGAGAGSFDDELDLDEALAEGIAKKKTMSDRIKERAAATKASLTKAVKK</sequence>
<dbReference type="EMBL" id="JWZX01002716">
    <property type="protein sequence ID" value="KOO27429.1"/>
    <property type="molecule type" value="Genomic_DNA"/>
</dbReference>
<dbReference type="AlphaFoldDB" id="A0A0M0JLH6"/>
<evidence type="ECO:0000256" key="1">
    <source>
        <dbReference type="SAM" id="MobiDB-lite"/>
    </source>
</evidence>
<feature type="compositionally biased region" description="Basic residues" evidence="1">
    <location>
        <begin position="74"/>
        <end position="91"/>
    </location>
</feature>